<evidence type="ECO:0000259" key="1">
    <source>
        <dbReference type="Pfam" id="PF08242"/>
    </source>
</evidence>
<dbReference type="InterPro" id="IPR013217">
    <property type="entry name" value="Methyltransf_12"/>
</dbReference>
<comment type="caution">
    <text evidence="2">The sequence shown here is derived from an EMBL/GenBank/DDBJ whole genome shotgun (WGS) entry which is preliminary data.</text>
</comment>
<gene>
    <name evidence="2" type="ORF">FG385_32635</name>
</gene>
<reference evidence="2 3" key="1">
    <citation type="submission" date="2019-06" db="EMBL/GenBank/DDBJ databases">
        <title>Amycolatopsis alkalitolerans sp. nov., isolated from Gastrodia elata Blume.</title>
        <authorList>
            <person name="Narsing Rao M.P."/>
            <person name="Li W.J."/>
        </authorList>
    </citation>
    <scope>NUCLEOTIDE SEQUENCE [LARGE SCALE GENOMIC DNA]</scope>
    <source>
        <strain evidence="2 3">SYSUP0005</strain>
    </source>
</reference>
<accession>A0A5C4LQG2</accession>
<dbReference type="Proteomes" id="UP000305546">
    <property type="component" value="Unassembled WGS sequence"/>
</dbReference>
<dbReference type="GO" id="GO:0032259">
    <property type="term" value="P:methylation"/>
    <property type="evidence" value="ECO:0007669"/>
    <property type="project" value="UniProtKB-KW"/>
</dbReference>
<dbReference type="SUPFAM" id="SSF53335">
    <property type="entry name" value="S-adenosyl-L-methionine-dependent methyltransferases"/>
    <property type="match status" value="1"/>
</dbReference>
<keyword evidence="3" id="KW-1185">Reference proteome</keyword>
<dbReference type="CDD" id="cd02440">
    <property type="entry name" value="AdoMet_MTases"/>
    <property type="match status" value="1"/>
</dbReference>
<organism evidence="2 3">
    <name type="scientific">Amycolatopsis alkalitolerans</name>
    <dbReference type="NCBI Taxonomy" id="2547244"/>
    <lineage>
        <taxon>Bacteria</taxon>
        <taxon>Bacillati</taxon>
        <taxon>Actinomycetota</taxon>
        <taxon>Actinomycetes</taxon>
        <taxon>Pseudonocardiales</taxon>
        <taxon>Pseudonocardiaceae</taxon>
        <taxon>Amycolatopsis</taxon>
    </lineage>
</organism>
<dbReference type="RefSeq" id="WP_139100668.1">
    <property type="nucleotide sequence ID" value="NZ_VDFW01000053.1"/>
</dbReference>
<evidence type="ECO:0000313" key="2">
    <source>
        <dbReference type="EMBL" id="TNC19270.1"/>
    </source>
</evidence>
<proteinExistence type="predicted"/>
<dbReference type="Pfam" id="PF08242">
    <property type="entry name" value="Methyltransf_12"/>
    <property type="match status" value="1"/>
</dbReference>
<dbReference type="EMBL" id="VDFW01000053">
    <property type="protein sequence ID" value="TNC19270.1"/>
    <property type="molecule type" value="Genomic_DNA"/>
</dbReference>
<dbReference type="OrthoDB" id="5750352at2"/>
<dbReference type="InterPro" id="IPR029063">
    <property type="entry name" value="SAM-dependent_MTases_sf"/>
</dbReference>
<keyword evidence="2" id="KW-0489">Methyltransferase</keyword>
<dbReference type="GO" id="GO:0008168">
    <property type="term" value="F:methyltransferase activity"/>
    <property type="evidence" value="ECO:0007669"/>
    <property type="project" value="UniProtKB-KW"/>
</dbReference>
<keyword evidence="2" id="KW-0808">Transferase</keyword>
<protein>
    <submittedName>
        <fullName evidence="2">Class I SAM-dependent methyltransferase</fullName>
    </submittedName>
</protein>
<name>A0A5C4LQG2_9PSEU</name>
<dbReference type="Gene3D" id="3.40.50.150">
    <property type="entry name" value="Vaccinia Virus protein VP39"/>
    <property type="match status" value="1"/>
</dbReference>
<sequence length="350" mass="39449">MKARIARGMVTTRPASSGTENAYGWPFEFERIPNDEWASRTIHESALKYDEHRSTAIGQSLEPTVAQILTVLDETKIFVDYSCGTGLLTERILANYSSNTRILNADVSKKYLNIALNKFRNDQRVAVRLLKRLHVESGFQSIRDVLDDALIKRGVDILTSTNAIHLYPDVAAIAESWNRILRPGGLALINTGDMSNTARKVADWRLHDTVENVNQLARDAIKDESRFEKYRDSVADADLMRSYAQLRNSFYPPVRPVDFYLDSLSSAGLSALHAFELSIPISRSDLAATLIPYHDVVLGWVGGSTKVEGEAPSHACLRDRLFLIRYCVQKLYGEREFFLAPWTYITCKKG</sequence>
<evidence type="ECO:0000313" key="3">
    <source>
        <dbReference type="Proteomes" id="UP000305546"/>
    </source>
</evidence>
<dbReference type="AlphaFoldDB" id="A0A5C4LQG2"/>
<feature type="domain" description="Methyltransferase type 12" evidence="1">
    <location>
        <begin position="80"/>
        <end position="186"/>
    </location>
</feature>